<dbReference type="PANTHER" id="PTHR24024">
    <property type="entry name" value="PULMONARY SURFACTANT-ASSOCIATED PROTEIN A"/>
    <property type="match status" value="1"/>
</dbReference>
<dbReference type="SUPFAM" id="SSF89372">
    <property type="entry name" value="Fucose-specific lectin"/>
    <property type="match status" value="2"/>
</dbReference>
<dbReference type="EMBL" id="GG666514">
    <property type="protein sequence ID" value="EEN60180.1"/>
    <property type="molecule type" value="Genomic_DNA"/>
</dbReference>
<evidence type="ECO:0000313" key="3">
    <source>
        <dbReference type="EMBL" id="EEN60180.1"/>
    </source>
</evidence>
<evidence type="ECO:0000256" key="2">
    <source>
        <dbReference type="SAM" id="SignalP"/>
    </source>
</evidence>
<evidence type="ECO:0000256" key="1">
    <source>
        <dbReference type="ARBA" id="ARBA00022734"/>
    </source>
</evidence>
<sequence length="645" mass="70291">MIMLGKTLTVLLAVAFATCSALGVSNYVRWGNSSCPVGTGAALIYSGFVAGTWYGNAGGGSNFLCLPPDPEWHSYDDSLNGERARLAGGEFQTNQHGPLLDLHQTDALCSVCLVPRATTLMIPAKTTCPSGWTREYSGYLMTEKYSHHRADFICVDEGAEGEFGSEANDNGALIYHVEGRCSYNLPCPPYVNGQPCVLRDGKVYMTTIDGDLYERYWTGSQWSFGAHGNPGTKLEGCSAVMGNSGTVFTRGYDGTLRERYWAGSSWAWRNHGKPPGTDVLNGGGLVISADKQTSSTEMARVLPVVLLMLAAGLATVTAQGWRWRSHGKPGLVNIKSAMAVMKDGKLFGVGGNKKLYERVWTGSSWTWVNHGKPSSGIFNPKNFLEEPCVLRDGKVYMTTIDGDLYERYWTGSQWSFGAHGNPGTKLEGCSAVMGNSGTVFTRGYDGTLRERYWAGSSWAWRNHGKPPGTDAFGTTSSYVIYGPTIRVFVPGSNGHLFRFSLDSNYNGVWRDLGAPSSKSVRKVHATEKGGIFAIMTDGEVCRWSGSWTCYGKPDNKIVWDCSDPFLIESPSININTLFCVHAGSYQEVYQLSVFQGGSGWVNRGKPSGTNTFVDRPTVMFSGPYSRVFVPANDGKVYELYPPGQP</sequence>
<keyword evidence="1" id="KW-0430">Lectin</keyword>
<gene>
    <name evidence="3" type="ORF">BRAFLDRAFT_120398</name>
</gene>
<dbReference type="InParanoid" id="C3YI43"/>
<keyword evidence="2" id="KW-0732">Signal</keyword>
<feature type="signal peptide" evidence="2">
    <location>
        <begin position="1"/>
        <end position="23"/>
    </location>
</feature>
<name>C3YI43_BRAFL</name>
<proteinExistence type="predicted"/>
<dbReference type="Gene3D" id="2.120.10.70">
    <property type="entry name" value="Fucose-specific lectin"/>
    <property type="match status" value="2"/>
</dbReference>
<reference evidence="3" key="1">
    <citation type="journal article" date="2008" name="Nature">
        <title>The amphioxus genome and the evolution of the chordate karyotype.</title>
        <authorList>
            <consortium name="US DOE Joint Genome Institute (JGI-PGF)"/>
            <person name="Putnam N.H."/>
            <person name="Butts T."/>
            <person name="Ferrier D.E.K."/>
            <person name="Furlong R.F."/>
            <person name="Hellsten U."/>
            <person name="Kawashima T."/>
            <person name="Robinson-Rechavi M."/>
            <person name="Shoguchi E."/>
            <person name="Terry A."/>
            <person name="Yu J.-K."/>
            <person name="Benito-Gutierrez E.L."/>
            <person name="Dubchak I."/>
            <person name="Garcia-Fernandez J."/>
            <person name="Gibson-Brown J.J."/>
            <person name="Grigoriev I.V."/>
            <person name="Horton A.C."/>
            <person name="de Jong P.J."/>
            <person name="Jurka J."/>
            <person name="Kapitonov V.V."/>
            <person name="Kohara Y."/>
            <person name="Kuroki Y."/>
            <person name="Lindquist E."/>
            <person name="Lucas S."/>
            <person name="Osoegawa K."/>
            <person name="Pennacchio L.A."/>
            <person name="Salamov A.A."/>
            <person name="Satou Y."/>
            <person name="Sauka-Spengler T."/>
            <person name="Schmutz J."/>
            <person name="Shin-I T."/>
            <person name="Toyoda A."/>
            <person name="Bronner-Fraser M."/>
            <person name="Fujiyama A."/>
            <person name="Holland L.Z."/>
            <person name="Holland P.W.H."/>
            <person name="Satoh N."/>
            <person name="Rokhsar D.S."/>
        </authorList>
    </citation>
    <scope>NUCLEOTIDE SEQUENCE [LARGE SCALE GENOMIC DNA]</scope>
    <source>
        <strain evidence="3">S238N-H82</strain>
        <tissue evidence="3">Testes</tissue>
    </source>
</reference>
<dbReference type="GO" id="GO:0030246">
    <property type="term" value="F:carbohydrate binding"/>
    <property type="evidence" value="ECO:0007669"/>
    <property type="project" value="UniProtKB-KW"/>
</dbReference>
<dbReference type="InterPro" id="IPR051077">
    <property type="entry name" value="Ca-dependent_lectin"/>
</dbReference>
<dbReference type="AlphaFoldDB" id="C3YI43"/>
<feature type="chain" id="PRO_5002935270" evidence="2">
    <location>
        <begin position="24"/>
        <end position="645"/>
    </location>
</feature>
<protein>
    <submittedName>
        <fullName evidence="3">Uncharacterized protein</fullName>
    </submittedName>
</protein>
<dbReference type="PANTHER" id="PTHR24024:SF18">
    <property type="entry name" value="SHORT-CHAIN COLLAGEN C4-LIKE"/>
    <property type="match status" value="1"/>
</dbReference>
<accession>C3YI43</accession>
<organism>
    <name type="scientific">Branchiostoma floridae</name>
    <name type="common">Florida lancelet</name>
    <name type="synonym">Amphioxus</name>
    <dbReference type="NCBI Taxonomy" id="7739"/>
    <lineage>
        <taxon>Eukaryota</taxon>
        <taxon>Metazoa</taxon>
        <taxon>Chordata</taxon>
        <taxon>Cephalochordata</taxon>
        <taxon>Leptocardii</taxon>
        <taxon>Amphioxiformes</taxon>
        <taxon>Branchiostomatidae</taxon>
        <taxon>Branchiostoma</taxon>
    </lineage>
</organism>